<evidence type="ECO:0000313" key="3">
    <source>
        <dbReference type="Proteomes" id="UP000446866"/>
    </source>
</evidence>
<keyword evidence="3" id="KW-1185">Reference proteome</keyword>
<organism evidence="2 3">
    <name type="scientific">Anaerotruncus colihominis</name>
    <dbReference type="NCBI Taxonomy" id="169435"/>
    <lineage>
        <taxon>Bacteria</taxon>
        <taxon>Bacillati</taxon>
        <taxon>Bacillota</taxon>
        <taxon>Clostridia</taxon>
        <taxon>Eubacteriales</taxon>
        <taxon>Oscillospiraceae</taxon>
        <taxon>Anaerotruncus</taxon>
    </lineage>
</organism>
<dbReference type="InterPro" id="IPR025373">
    <property type="entry name" value="DUF4363"/>
</dbReference>
<evidence type="ECO:0000313" key="2">
    <source>
        <dbReference type="EMBL" id="NBH62801.1"/>
    </source>
</evidence>
<dbReference type="Proteomes" id="UP000446866">
    <property type="component" value="Unassembled WGS sequence"/>
</dbReference>
<dbReference type="AlphaFoldDB" id="A0A845QP16"/>
<gene>
    <name evidence="2" type="ORF">D0435_14210</name>
</gene>
<comment type="caution">
    <text evidence="2">The sequence shown here is derived from an EMBL/GenBank/DDBJ whole genome shotgun (WGS) entry which is preliminary data.</text>
</comment>
<sequence>MKKTWQRLIPITIPCSACFRQKVLPILAKSLSPSMMERACFMFILCRNTNKIFLARCTKMRALITSIISLALLIGCWGIFYHYSDENLNGIITECEDVVMAAIQNENWDEAYDTFKEQYKIWHEYQNKALYFLDTQPINTADEEFAKTLMYIKAKDVSNSSGELLALTEQLRVLHENEGLHLRNIL</sequence>
<proteinExistence type="predicted"/>
<reference evidence="2 3" key="1">
    <citation type="submission" date="2018-08" db="EMBL/GenBank/DDBJ databases">
        <title>Murine metabolic-syndrome-specific gut microbial biobank.</title>
        <authorList>
            <person name="Liu C."/>
        </authorList>
    </citation>
    <scope>NUCLEOTIDE SEQUENCE [LARGE SCALE GENOMIC DNA]</scope>
    <source>
        <strain evidence="2 3">28</strain>
    </source>
</reference>
<dbReference type="Pfam" id="PF14276">
    <property type="entry name" value="DUF4363"/>
    <property type="match status" value="1"/>
</dbReference>
<feature type="transmembrane region" description="Helical" evidence="1">
    <location>
        <begin position="62"/>
        <end position="83"/>
    </location>
</feature>
<accession>A0A845QP16</accession>
<keyword evidence="1" id="KW-1133">Transmembrane helix</keyword>
<dbReference type="EMBL" id="QXWK01000037">
    <property type="protein sequence ID" value="NBH62801.1"/>
    <property type="molecule type" value="Genomic_DNA"/>
</dbReference>
<keyword evidence="1" id="KW-0812">Transmembrane</keyword>
<evidence type="ECO:0000256" key="1">
    <source>
        <dbReference type="SAM" id="Phobius"/>
    </source>
</evidence>
<keyword evidence="1" id="KW-0472">Membrane</keyword>
<protein>
    <submittedName>
        <fullName evidence="2">DUF4363 family protein</fullName>
    </submittedName>
</protein>
<name>A0A845QP16_9FIRM</name>